<name>A0A9D5DMN0_9CRYT</name>
<reference evidence="2" key="1">
    <citation type="submission" date="2022-10" db="EMBL/GenBank/DDBJ databases">
        <title>Adaptive evolution leads to modifications in subtelomeric GC content in a zoonotic Cryptosporidium species.</title>
        <authorList>
            <person name="Li J."/>
            <person name="Feng Y."/>
            <person name="Xiao L."/>
        </authorList>
    </citation>
    <scope>NUCLEOTIDE SEQUENCE</scope>
    <source>
        <strain evidence="2">33844</strain>
    </source>
</reference>
<proteinExistence type="predicted"/>
<feature type="compositionally biased region" description="Polar residues" evidence="1">
    <location>
        <begin position="178"/>
        <end position="191"/>
    </location>
</feature>
<sequence>MLINSIYCSNFRIFSERNQLPESNSSGNSNEIILTNPSATESDGAGFLNDILVSRQMEDILIQEKPVLLNTIPHTALNHILFVNSSGLFTNITVVLTTTVPIAVISQENDSIHRILSRSASNETLEILKTDFDKANGQISESISTLPMEILDVVERTVQNLKESSFSAPTANLEDKSVANSTDSESSQSNLTKKESS</sequence>
<feature type="region of interest" description="Disordered" evidence="1">
    <location>
        <begin position="165"/>
        <end position="197"/>
    </location>
</feature>
<gene>
    <name evidence="2" type="ORF">OJ253_1356</name>
</gene>
<evidence type="ECO:0000256" key="1">
    <source>
        <dbReference type="SAM" id="MobiDB-lite"/>
    </source>
</evidence>
<protein>
    <submittedName>
        <fullName evidence="2">Signal peptide-containing protein</fullName>
    </submittedName>
</protein>
<dbReference type="AlphaFoldDB" id="A0A9D5DMN0"/>
<organism evidence="2">
    <name type="scientific">Cryptosporidium canis</name>
    <dbReference type="NCBI Taxonomy" id="195482"/>
    <lineage>
        <taxon>Eukaryota</taxon>
        <taxon>Sar</taxon>
        <taxon>Alveolata</taxon>
        <taxon>Apicomplexa</taxon>
        <taxon>Conoidasida</taxon>
        <taxon>Coccidia</taxon>
        <taxon>Eucoccidiorida</taxon>
        <taxon>Eimeriorina</taxon>
        <taxon>Cryptosporidiidae</taxon>
        <taxon>Cryptosporidium</taxon>
    </lineage>
</organism>
<evidence type="ECO:0000313" key="2">
    <source>
        <dbReference type="EMBL" id="KAJ1610019.1"/>
    </source>
</evidence>
<comment type="caution">
    <text evidence="2">The sequence shown here is derived from an EMBL/GenBank/DDBJ whole genome shotgun (WGS) entry which is preliminary data.</text>
</comment>
<dbReference type="Proteomes" id="UP001067231">
    <property type="component" value="Unassembled WGS sequence"/>
</dbReference>
<dbReference type="OrthoDB" id="341176at2759"/>
<dbReference type="EMBL" id="JAPCXC010000028">
    <property type="protein sequence ID" value="KAJ1610019.1"/>
    <property type="molecule type" value="Genomic_DNA"/>
</dbReference>
<accession>A0A9D5DMN0</accession>